<evidence type="ECO:0000256" key="1">
    <source>
        <dbReference type="SAM" id="Phobius"/>
    </source>
</evidence>
<evidence type="ECO:0000259" key="2">
    <source>
        <dbReference type="Pfam" id="PF09922"/>
    </source>
</evidence>
<evidence type="ECO:0008006" key="6">
    <source>
        <dbReference type="Google" id="ProtNLM"/>
    </source>
</evidence>
<dbReference type="PANTHER" id="PTHR40763">
    <property type="entry name" value="MEMBRANE PROTEIN-RELATED"/>
    <property type="match status" value="1"/>
</dbReference>
<feature type="transmembrane region" description="Helical" evidence="1">
    <location>
        <begin position="73"/>
        <end position="89"/>
    </location>
</feature>
<keyword evidence="1" id="KW-0472">Membrane</keyword>
<dbReference type="AlphaFoldDB" id="A0A425Y1N9"/>
<dbReference type="Proteomes" id="UP000285794">
    <property type="component" value="Unassembled WGS sequence"/>
</dbReference>
<evidence type="ECO:0000313" key="4">
    <source>
        <dbReference type="EMBL" id="RRG21827.1"/>
    </source>
</evidence>
<dbReference type="InterPro" id="IPR024425">
    <property type="entry name" value="LiaF-like_C"/>
</dbReference>
<accession>A0A425Y1N9</accession>
<reference evidence="4 5" key="1">
    <citation type="submission" date="2018-07" db="EMBL/GenBank/DDBJ databases">
        <title>Draft genome sequence of Ancylomarina sp. M1P.</title>
        <authorList>
            <person name="Yadav S."/>
            <person name="Villanueva L."/>
            <person name="Damste J.S.S."/>
        </authorList>
    </citation>
    <scope>NUCLEOTIDE SEQUENCE [LARGE SCALE GENOMIC DNA]</scope>
    <source>
        <strain evidence="4 5">M1P</strain>
    </source>
</reference>
<protein>
    <recommendedName>
        <fullName evidence="6">DUF5668 domain-containing protein</fullName>
    </recommendedName>
</protein>
<feature type="transmembrane region" description="Helical" evidence="1">
    <location>
        <begin position="50"/>
        <end position="66"/>
    </location>
</feature>
<feature type="transmembrane region" description="Helical" evidence="1">
    <location>
        <begin position="21"/>
        <end position="38"/>
    </location>
</feature>
<feature type="domain" description="LiaF transmembrane" evidence="3">
    <location>
        <begin position="21"/>
        <end position="116"/>
    </location>
</feature>
<dbReference type="Pfam" id="PF09922">
    <property type="entry name" value="LiaF-like_C"/>
    <property type="match status" value="1"/>
</dbReference>
<keyword evidence="5" id="KW-1185">Reference proteome</keyword>
<gene>
    <name evidence="4" type="ORF">DWB61_08715</name>
</gene>
<dbReference type="Pfam" id="PF22570">
    <property type="entry name" value="LiaF-TM"/>
    <property type="match status" value="1"/>
</dbReference>
<name>A0A425Y1N9_9BACT</name>
<evidence type="ECO:0000259" key="3">
    <source>
        <dbReference type="Pfam" id="PF22570"/>
    </source>
</evidence>
<feature type="transmembrane region" description="Helical" evidence="1">
    <location>
        <begin position="95"/>
        <end position="112"/>
    </location>
</feature>
<feature type="domain" description="Cell wall-active antibiotics response LiaF-like C-terminal" evidence="2">
    <location>
        <begin position="150"/>
        <end position="210"/>
    </location>
</feature>
<sequence length="249" mass="27680">MNRDFRDSPDQKNPKGRNNSIFGILLILFGGALILNNLDFFPRHLEKLIFSWPMLLVTLGALFAFAKNDRTTGFTLMLIGGVFMLPRLFDWHFNLYQFFWPVLLIVLGIIVIRKRNSCPSSSCGRSEMSTDYINELNIFGGGERIVNSKNFKGGNITCMFGGGEVDLSYAQLAEGTHTIELFAMFGGSVIIVPPDWDVKVDISAVLGGVSDKRVPTPNYIVEPKKELIIKGFVALGGCEIKSTKYAAKK</sequence>
<evidence type="ECO:0000313" key="5">
    <source>
        <dbReference type="Proteomes" id="UP000285794"/>
    </source>
</evidence>
<dbReference type="EMBL" id="QQWG01000007">
    <property type="protein sequence ID" value="RRG21827.1"/>
    <property type="molecule type" value="Genomic_DNA"/>
</dbReference>
<keyword evidence="1" id="KW-0812">Transmembrane</keyword>
<dbReference type="OrthoDB" id="129627at2"/>
<dbReference type="PANTHER" id="PTHR40763:SF5">
    <property type="entry name" value="MEMBRANE PROTEIN"/>
    <property type="match status" value="1"/>
</dbReference>
<comment type="caution">
    <text evidence="4">The sequence shown here is derived from an EMBL/GenBank/DDBJ whole genome shotgun (WGS) entry which is preliminary data.</text>
</comment>
<organism evidence="4 5">
    <name type="scientific">Ancylomarina euxinus</name>
    <dbReference type="NCBI Taxonomy" id="2283627"/>
    <lineage>
        <taxon>Bacteria</taxon>
        <taxon>Pseudomonadati</taxon>
        <taxon>Bacteroidota</taxon>
        <taxon>Bacteroidia</taxon>
        <taxon>Marinilabiliales</taxon>
        <taxon>Marinifilaceae</taxon>
        <taxon>Ancylomarina</taxon>
    </lineage>
</organism>
<dbReference type="InterPro" id="IPR054331">
    <property type="entry name" value="LiaF_TM"/>
</dbReference>
<dbReference type="RefSeq" id="WP_125030510.1">
    <property type="nucleotide sequence ID" value="NZ_JAPXVP010000007.1"/>
</dbReference>
<proteinExistence type="predicted"/>
<keyword evidence="1" id="KW-1133">Transmembrane helix</keyword>